<dbReference type="InterPro" id="IPR013099">
    <property type="entry name" value="K_chnl_dom"/>
</dbReference>
<gene>
    <name evidence="3" type="ORF">FHG64_13105</name>
</gene>
<protein>
    <recommendedName>
        <fullName evidence="2">Potassium channel domain-containing protein</fullName>
    </recommendedName>
</protein>
<evidence type="ECO:0000256" key="1">
    <source>
        <dbReference type="SAM" id="Phobius"/>
    </source>
</evidence>
<feature type="transmembrane region" description="Helical" evidence="1">
    <location>
        <begin position="6"/>
        <end position="26"/>
    </location>
</feature>
<evidence type="ECO:0000313" key="4">
    <source>
        <dbReference type="Proteomes" id="UP000309016"/>
    </source>
</evidence>
<feature type="domain" description="Potassium channel" evidence="2">
    <location>
        <begin position="69"/>
        <end position="153"/>
    </location>
</feature>
<dbReference type="Gene3D" id="1.10.287.70">
    <property type="match status" value="1"/>
</dbReference>
<feature type="transmembrane region" description="Helical" evidence="1">
    <location>
        <begin position="63"/>
        <end position="85"/>
    </location>
</feature>
<dbReference type="OrthoDB" id="3422146at2"/>
<evidence type="ECO:0000313" key="3">
    <source>
        <dbReference type="EMBL" id="QCY70265.1"/>
    </source>
</evidence>
<keyword evidence="4" id="KW-1185">Reference proteome</keyword>
<reference evidence="3 4" key="1">
    <citation type="submission" date="2019-06" db="EMBL/GenBank/DDBJ databases">
        <title>Complete genome sequence of Antarcticibacterium flavum KCTC 52984T from an Antarctic marine sediment.</title>
        <authorList>
            <person name="Lee Y.M."/>
            <person name="Shin S.C."/>
        </authorList>
    </citation>
    <scope>NUCLEOTIDE SEQUENCE [LARGE SCALE GENOMIC DNA]</scope>
    <source>
        <strain evidence="3 4">KCTC 52984</strain>
    </source>
</reference>
<dbReference type="KEGG" id="afla:FHG64_13105"/>
<accession>A0A5B7X597</accession>
<organism evidence="3 4">
    <name type="scientific">Antarcticibacterium flavum</name>
    <dbReference type="NCBI Taxonomy" id="2058175"/>
    <lineage>
        <taxon>Bacteria</taxon>
        <taxon>Pseudomonadati</taxon>
        <taxon>Bacteroidota</taxon>
        <taxon>Flavobacteriia</taxon>
        <taxon>Flavobacteriales</taxon>
        <taxon>Flavobacteriaceae</taxon>
        <taxon>Antarcticibacterium</taxon>
    </lineage>
</organism>
<keyword evidence="1" id="KW-1133">Transmembrane helix</keyword>
<dbReference type="SUPFAM" id="SSF81324">
    <property type="entry name" value="Voltage-gated potassium channels"/>
    <property type="match status" value="1"/>
</dbReference>
<evidence type="ECO:0000259" key="2">
    <source>
        <dbReference type="Pfam" id="PF07885"/>
    </source>
</evidence>
<keyword evidence="1" id="KW-0472">Membrane</keyword>
<dbReference type="RefSeq" id="WP_139066827.1">
    <property type="nucleotide sequence ID" value="NZ_CP040812.1"/>
</dbReference>
<dbReference type="AlphaFoldDB" id="A0A5B7X597"/>
<dbReference type="Pfam" id="PF07885">
    <property type="entry name" value="Ion_trans_2"/>
    <property type="match status" value="1"/>
</dbReference>
<keyword evidence="1" id="KW-0812">Transmembrane</keyword>
<dbReference type="EMBL" id="CP040812">
    <property type="protein sequence ID" value="QCY70265.1"/>
    <property type="molecule type" value="Genomic_DNA"/>
</dbReference>
<dbReference type="Proteomes" id="UP000309016">
    <property type="component" value="Chromosome"/>
</dbReference>
<proteinExistence type="predicted"/>
<name>A0A5B7X597_9FLAO</name>
<sequence>MIESLYLAAGIIILILVIYDFFFTTLSASGMSFIANGVSIFSDRLIQFAVRVVGRKVYNYHGLFVNLMILSVWVILAWLGLFLLYSSNPEMITNSSGRVANGWERLYFTGYTLSTLGIGNFKPVSGVFEIVTSLFAFFGFVFFTSSMTYFISVSSAVVTKRTLVKSIYNLGKNPEEIAHNFLSLDSSYTYQQFLALQEMVDRHAVNHHAYPVVHFYTQAKAKNCLSLNLARLDEAFSILLGSDDAENLHQELKPLRSALTNFIQTLDTKFSSSLPKIKNSVDPSFFNYSEKVQQNTDLESRRKILQRLLKSEGFGWEDVV</sequence>
<feature type="transmembrane region" description="Helical" evidence="1">
    <location>
        <begin position="130"/>
        <end position="151"/>
    </location>
</feature>